<proteinExistence type="predicted"/>
<name>A0A5J9TIF6_9POAL</name>
<sequence length="77" mass="8367">MEGGEGADPVASIVVLPPRALGSSHRCHPNLEDERQWELANSLSALIVKINATMRPRLLSLRRALCHCCDNVTSTTS</sequence>
<feature type="non-terminal residue" evidence="1">
    <location>
        <position position="1"/>
    </location>
</feature>
<dbReference type="Gramene" id="TVU11169">
    <property type="protein sequence ID" value="TVU11169"/>
    <property type="gene ID" value="EJB05_44738"/>
</dbReference>
<evidence type="ECO:0000313" key="1">
    <source>
        <dbReference type="EMBL" id="TVU11169.1"/>
    </source>
</evidence>
<dbReference type="AlphaFoldDB" id="A0A5J9TIF6"/>
<comment type="caution">
    <text evidence="1">The sequence shown here is derived from an EMBL/GenBank/DDBJ whole genome shotgun (WGS) entry which is preliminary data.</text>
</comment>
<accession>A0A5J9TIF6</accession>
<organism evidence="1 2">
    <name type="scientific">Eragrostis curvula</name>
    <name type="common">weeping love grass</name>
    <dbReference type="NCBI Taxonomy" id="38414"/>
    <lineage>
        <taxon>Eukaryota</taxon>
        <taxon>Viridiplantae</taxon>
        <taxon>Streptophyta</taxon>
        <taxon>Embryophyta</taxon>
        <taxon>Tracheophyta</taxon>
        <taxon>Spermatophyta</taxon>
        <taxon>Magnoliopsida</taxon>
        <taxon>Liliopsida</taxon>
        <taxon>Poales</taxon>
        <taxon>Poaceae</taxon>
        <taxon>PACMAD clade</taxon>
        <taxon>Chloridoideae</taxon>
        <taxon>Eragrostideae</taxon>
        <taxon>Eragrostidinae</taxon>
        <taxon>Eragrostis</taxon>
    </lineage>
</organism>
<evidence type="ECO:0000313" key="2">
    <source>
        <dbReference type="Proteomes" id="UP000324897"/>
    </source>
</evidence>
<gene>
    <name evidence="1" type="ORF">EJB05_44738</name>
</gene>
<protein>
    <submittedName>
        <fullName evidence="1">Uncharacterized protein</fullName>
    </submittedName>
</protein>
<dbReference type="EMBL" id="RWGY01000039">
    <property type="protein sequence ID" value="TVU11169.1"/>
    <property type="molecule type" value="Genomic_DNA"/>
</dbReference>
<keyword evidence="2" id="KW-1185">Reference proteome</keyword>
<dbReference type="Proteomes" id="UP000324897">
    <property type="component" value="Chromosome 3"/>
</dbReference>
<reference evidence="1 2" key="1">
    <citation type="journal article" date="2019" name="Sci. Rep.">
        <title>A high-quality genome of Eragrostis curvula grass provides insights into Poaceae evolution and supports new strategies to enhance forage quality.</title>
        <authorList>
            <person name="Carballo J."/>
            <person name="Santos B.A.C.M."/>
            <person name="Zappacosta D."/>
            <person name="Garbus I."/>
            <person name="Selva J.P."/>
            <person name="Gallo C.A."/>
            <person name="Diaz A."/>
            <person name="Albertini E."/>
            <person name="Caccamo M."/>
            <person name="Echenique V."/>
        </authorList>
    </citation>
    <scope>NUCLEOTIDE SEQUENCE [LARGE SCALE GENOMIC DNA]</scope>
    <source>
        <strain evidence="2">cv. Victoria</strain>
        <tissue evidence="1">Leaf</tissue>
    </source>
</reference>